<dbReference type="Pfam" id="PF00512">
    <property type="entry name" value="HisKA"/>
    <property type="match status" value="1"/>
</dbReference>
<evidence type="ECO:0000256" key="5">
    <source>
        <dbReference type="ARBA" id="ARBA00022692"/>
    </source>
</evidence>
<name>V4HIE2_PSEL2</name>
<dbReference type="EMBL" id="AUSV01000134">
    <property type="protein sequence ID" value="ESP90555.1"/>
    <property type="molecule type" value="Genomic_DNA"/>
</dbReference>
<dbReference type="InterPro" id="IPR003594">
    <property type="entry name" value="HATPase_dom"/>
</dbReference>
<protein>
    <recommendedName>
        <fullName evidence="2">histidine kinase</fullName>
        <ecNumber evidence="2">2.7.13.3</ecNumber>
    </recommendedName>
</protein>
<accession>V4HIE2</accession>
<gene>
    <name evidence="10" type="ORF">PL2TA16_01659</name>
</gene>
<evidence type="ECO:0000256" key="7">
    <source>
        <dbReference type="ARBA" id="ARBA00022989"/>
    </source>
</evidence>
<dbReference type="Gene3D" id="3.30.565.10">
    <property type="entry name" value="Histidine kinase-like ATPase, C-terminal domain"/>
    <property type="match status" value="1"/>
</dbReference>
<evidence type="ECO:0000256" key="8">
    <source>
        <dbReference type="SAM" id="Phobius"/>
    </source>
</evidence>
<dbReference type="EC" id="2.7.13.3" evidence="2"/>
<keyword evidence="6 10" id="KW-0418">Kinase</keyword>
<dbReference type="InterPro" id="IPR036890">
    <property type="entry name" value="HATPase_C_sf"/>
</dbReference>
<dbReference type="PANTHER" id="PTHR45436:SF16">
    <property type="entry name" value="HISTIDINE KINASE"/>
    <property type="match status" value="1"/>
</dbReference>
<sequence>MKLDNSTSGILIRTYLFGAILLVIFYAVIFYFGTSLTEDNNSMKRLAIVGEHYIIKYKDAEPKSIKINPLLTVYTDYSVLPESLQKNITKDWFGSSTFHIEHLDVEFNVLGKVIRHGEGQRVMYAVEDIDAIELEDEEVIILTATVFGGGVVLLILASAYVINSARRISKPVTELAKKLKDDEDFEPIKVDGKLSDEMLQMEEAMNTYRAKVAHAFDREKSFTRYASHELRTPMMVIKGSASILKKSTDEKVLKQVGLLRESIEEMESLVQTFLFLARDQVESDKVLIDNKLLEGMSDKFNSLKDSNNVDLNITLLEPFELNACHQLFSAALGNLIKNALNCTVGGTVNIFVSKREIKVIDNGVGLSSKPRNDEGFGVGLKIVNDICNKYQWQFSLTNNVNKGCTASVKFREANSC</sequence>
<dbReference type="SMART" id="SM00387">
    <property type="entry name" value="HATPase_c"/>
    <property type="match status" value="1"/>
</dbReference>
<keyword evidence="7 8" id="KW-1133">Transmembrane helix</keyword>
<dbReference type="AlphaFoldDB" id="V4HIE2"/>
<evidence type="ECO:0000259" key="9">
    <source>
        <dbReference type="PROSITE" id="PS50109"/>
    </source>
</evidence>
<dbReference type="GO" id="GO:0000155">
    <property type="term" value="F:phosphorelay sensor kinase activity"/>
    <property type="evidence" value="ECO:0007669"/>
    <property type="project" value="InterPro"/>
</dbReference>
<feature type="transmembrane region" description="Helical" evidence="8">
    <location>
        <begin position="12"/>
        <end position="33"/>
    </location>
</feature>
<keyword evidence="8" id="KW-0472">Membrane</keyword>
<dbReference type="SUPFAM" id="SSF47384">
    <property type="entry name" value="Homodimeric domain of signal transducing histidine kinase"/>
    <property type="match status" value="1"/>
</dbReference>
<dbReference type="GO" id="GO:0005886">
    <property type="term" value="C:plasma membrane"/>
    <property type="evidence" value="ECO:0007669"/>
    <property type="project" value="TreeGrafter"/>
</dbReference>
<evidence type="ECO:0000256" key="3">
    <source>
        <dbReference type="ARBA" id="ARBA00022553"/>
    </source>
</evidence>
<dbReference type="PROSITE" id="PS50109">
    <property type="entry name" value="HIS_KIN"/>
    <property type="match status" value="1"/>
</dbReference>
<proteinExistence type="predicted"/>
<dbReference type="Proteomes" id="UP000017820">
    <property type="component" value="Unassembled WGS sequence"/>
</dbReference>
<keyword evidence="3" id="KW-0597">Phosphoprotein</keyword>
<evidence type="ECO:0000256" key="4">
    <source>
        <dbReference type="ARBA" id="ARBA00022679"/>
    </source>
</evidence>
<dbReference type="Pfam" id="PF02518">
    <property type="entry name" value="HATPase_c"/>
    <property type="match status" value="1"/>
</dbReference>
<dbReference type="InterPro" id="IPR036097">
    <property type="entry name" value="HisK_dim/P_sf"/>
</dbReference>
<evidence type="ECO:0000313" key="11">
    <source>
        <dbReference type="Proteomes" id="UP000017820"/>
    </source>
</evidence>
<reference evidence="10 11" key="1">
    <citation type="submission" date="2013-07" db="EMBL/GenBank/DDBJ databases">
        <title>Draft genome sequence of Pseudoalteromonas luteoviolacea 2ta16.</title>
        <authorList>
            <person name="Allen E.E."/>
            <person name="Azam F."/>
            <person name="Podell S."/>
        </authorList>
    </citation>
    <scope>NUCLEOTIDE SEQUENCE [LARGE SCALE GENOMIC DNA]</scope>
    <source>
        <strain evidence="10 11">2ta16</strain>
    </source>
</reference>
<dbReference type="RefSeq" id="WP_023401912.1">
    <property type="nucleotide sequence ID" value="NZ_AUSV01000134.1"/>
</dbReference>
<dbReference type="Gene3D" id="1.10.287.130">
    <property type="match status" value="1"/>
</dbReference>
<evidence type="ECO:0000256" key="6">
    <source>
        <dbReference type="ARBA" id="ARBA00022777"/>
    </source>
</evidence>
<organism evidence="10 11">
    <name type="scientific">Pseudoalteromonas luteoviolacea (strain 2ta16)</name>
    <dbReference type="NCBI Taxonomy" id="1353533"/>
    <lineage>
        <taxon>Bacteria</taxon>
        <taxon>Pseudomonadati</taxon>
        <taxon>Pseudomonadota</taxon>
        <taxon>Gammaproteobacteria</taxon>
        <taxon>Alteromonadales</taxon>
        <taxon>Pseudoalteromonadaceae</taxon>
        <taxon>Pseudoalteromonas</taxon>
    </lineage>
</organism>
<evidence type="ECO:0000256" key="2">
    <source>
        <dbReference type="ARBA" id="ARBA00012438"/>
    </source>
</evidence>
<dbReference type="SMART" id="SM00388">
    <property type="entry name" value="HisKA"/>
    <property type="match status" value="1"/>
</dbReference>
<comment type="catalytic activity">
    <reaction evidence="1">
        <text>ATP + protein L-histidine = ADP + protein N-phospho-L-histidine.</text>
        <dbReference type="EC" id="2.7.13.3"/>
    </reaction>
</comment>
<keyword evidence="4" id="KW-0808">Transferase</keyword>
<feature type="domain" description="Histidine kinase" evidence="9">
    <location>
        <begin position="225"/>
        <end position="414"/>
    </location>
</feature>
<dbReference type="InterPro" id="IPR005467">
    <property type="entry name" value="His_kinase_dom"/>
</dbReference>
<dbReference type="CDD" id="cd00075">
    <property type="entry name" value="HATPase"/>
    <property type="match status" value="1"/>
</dbReference>
<comment type="caution">
    <text evidence="10">The sequence shown here is derived from an EMBL/GenBank/DDBJ whole genome shotgun (WGS) entry which is preliminary data.</text>
</comment>
<dbReference type="CDD" id="cd00082">
    <property type="entry name" value="HisKA"/>
    <property type="match status" value="1"/>
</dbReference>
<dbReference type="InterPro" id="IPR003661">
    <property type="entry name" value="HisK_dim/P_dom"/>
</dbReference>
<dbReference type="PANTHER" id="PTHR45436">
    <property type="entry name" value="SENSOR HISTIDINE KINASE YKOH"/>
    <property type="match status" value="1"/>
</dbReference>
<dbReference type="SUPFAM" id="SSF55874">
    <property type="entry name" value="ATPase domain of HSP90 chaperone/DNA topoisomerase II/histidine kinase"/>
    <property type="match status" value="1"/>
</dbReference>
<dbReference type="InterPro" id="IPR050428">
    <property type="entry name" value="TCS_sensor_his_kinase"/>
</dbReference>
<evidence type="ECO:0000256" key="1">
    <source>
        <dbReference type="ARBA" id="ARBA00000085"/>
    </source>
</evidence>
<keyword evidence="5 8" id="KW-0812">Transmembrane</keyword>
<dbReference type="PATRIC" id="fig|1353533.3.peg.5082"/>
<evidence type="ECO:0000313" key="10">
    <source>
        <dbReference type="EMBL" id="ESP90555.1"/>
    </source>
</evidence>
<feature type="transmembrane region" description="Helical" evidence="8">
    <location>
        <begin position="139"/>
        <end position="162"/>
    </location>
</feature>